<keyword evidence="1" id="KW-0812">Transmembrane</keyword>
<dbReference type="Proteomes" id="UP000019225">
    <property type="component" value="Chromosome"/>
</dbReference>
<dbReference type="eggNOG" id="COG1674">
    <property type="taxonomic scope" value="Bacteria"/>
</dbReference>
<dbReference type="Gene3D" id="3.40.50.300">
    <property type="entry name" value="P-loop containing nucleotide triphosphate hydrolases"/>
    <property type="match status" value="1"/>
</dbReference>
<feature type="domain" description="FtsK" evidence="2">
    <location>
        <begin position="234"/>
        <end position="342"/>
    </location>
</feature>
<dbReference type="GO" id="GO:0005524">
    <property type="term" value="F:ATP binding"/>
    <property type="evidence" value="ECO:0007669"/>
    <property type="project" value="InterPro"/>
</dbReference>
<feature type="transmembrane region" description="Helical" evidence="1">
    <location>
        <begin position="58"/>
        <end position="76"/>
    </location>
</feature>
<dbReference type="GO" id="GO:0003677">
    <property type="term" value="F:DNA binding"/>
    <property type="evidence" value="ECO:0007669"/>
    <property type="project" value="InterPro"/>
</dbReference>
<dbReference type="AlphaFoldDB" id="W5W306"/>
<evidence type="ECO:0000259" key="2">
    <source>
        <dbReference type="Pfam" id="PF01580"/>
    </source>
</evidence>
<keyword evidence="4" id="KW-1185">Reference proteome</keyword>
<dbReference type="STRING" id="1449976.KALB_1518"/>
<evidence type="ECO:0000313" key="4">
    <source>
        <dbReference type="Proteomes" id="UP000019225"/>
    </source>
</evidence>
<organism evidence="3 4">
    <name type="scientific">Kutzneria albida DSM 43870</name>
    <dbReference type="NCBI Taxonomy" id="1449976"/>
    <lineage>
        <taxon>Bacteria</taxon>
        <taxon>Bacillati</taxon>
        <taxon>Actinomycetota</taxon>
        <taxon>Actinomycetes</taxon>
        <taxon>Pseudonocardiales</taxon>
        <taxon>Pseudonocardiaceae</taxon>
        <taxon>Kutzneria</taxon>
    </lineage>
</organism>
<feature type="transmembrane region" description="Helical" evidence="1">
    <location>
        <begin position="12"/>
        <end position="37"/>
    </location>
</feature>
<name>W5W306_9PSEU</name>
<dbReference type="Pfam" id="PF01580">
    <property type="entry name" value="FtsK_SpoIIIE"/>
    <property type="match status" value="1"/>
</dbReference>
<protein>
    <recommendedName>
        <fullName evidence="2">FtsK domain-containing protein</fullName>
    </recommendedName>
</protein>
<dbReference type="SUPFAM" id="SSF52540">
    <property type="entry name" value="P-loop containing nucleoside triphosphate hydrolases"/>
    <property type="match status" value="1"/>
</dbReference>
<evidence type="ECO:0000256" key="1">
    <source>
        <dbReference type="SAM" id="Phobius"/>
    </source>
</evidence>
<dbReference type="KEGG" id="kal:KALB_1518"/>
<keyword evidence="1" id="KW-1133">Transmembrane helix</keyword>
<dbReference type="InterPro" id="IPR002543">
    <property type="entry name" value="FtsK_dom"/>
</dbReference>
<sequence length="511" mass="57323">MGKISKGVEEATLIAALVFAVVWLASKLVQGVCWLVYKLVRKGVPLVWRGLCWLNRHPRISGVLLVVVGLVLVGHLTGAWDVLAVVGLVLVGLVDVVGLLLWWRAPVFFEFYVWRHVRAWWLRWTFYARHWERWTRGCGLVIVDEIAQEVTLPTVAKVATGPAWDEVRVLMAAGQKTEDFQERSRELAHARRSARCVVRELEPGMVSLDFQRKDMLADLVLPPALDVEAEGDGVDLRSVWVGRDEYGRDLRMPLFGTHTLTAAETGAGKNSFTWAPYWVLAPAIRDGLVRSSGIDPKGIELAYGRGLFTRYATTPEQAVRVLEELVAEMLRREALIAGRARRITVSREVPLEILEFDEIAALTKYLTDKPLRTKIENLTGLLLTQGRALGIVVRGYVQEPTKETVVWRELFPFRLALALPTESYVDMVLGEGAYQRGARCDRIPEDMPGVGYVTAERRRIPVRARIAWTDDPGIRALEAYVNQPARGADRVGSGRVVEFARRMDREGGEAA</sequence>
<accession>W5W306</accession>
<evidence type="ECO:0000313" key="3">
    <source>
        <dbReference type="EMBL" id="AHH94891.1"/>
    </source>
</evidence>
<keyword evidence="1" id="KW-0472">Membrane</keyword>
<gene>
    <name evidence="3" type="ORF">KALB_1518</name>
</gene>
<reference evidence="3 4" key="1">
    <citation type="journal article" date="2014" name="BMC Genomics">
        <title>Complete genome sequence of producer of the glycopeptide antibiotic Aculeximycin Kutzneria albida DSM 43870T, a representative of minor genus of Pseudonocardiaceae.</title>
        <authorList>
            <person name="Rebets Y."/>
            <person name="Tokovenko B."/>
            <person name="Lushchyk I."/>
            <person name="Ruckert C."/>
            <person name="Zaburannyi N."/>
            <person name="Bechthold A."/>
            <person name="Kalinowski J."/>
            <person name="Luzhetskyy A."/>
        </authorList>
    </citation>
    <scope>NUCLEOTIDE SEQUENCE [LARGE SCALE GENOMIC DNA]</scope>
    <source>
        <strain evidence="3">DSM 43870</strain>
    </source>
</reference>
<feature type="transmembrane region" description="Helical" evidence="1">
    <location>
        <begin position="82"/>
        <end position="103"/>
    </location>
</feature>
<dbReference type="HOGENOM" id="CLU_034934_1_1_11"/>
<dbReference type="InterPro" id="IPR027417">
    <property type="entry name" value="P-loop_NTPase"/>
</dbReference>
<dbReference type="PATRIC" id="fig|1449976.3.peg.1522"/>
<proteinExistence type="predicted"/>
<dbReference type="EMBL" id="CP007155">
    <property type="protein sequence ID" value="AHH94891.1"/>
    <property type="molecule type" value="Genomic_DNA"/>
</dbReference>